<dbReference type="AlphaFoldDB" id="A0A2N5X026"/>
<organism evidence="1 2">
    <name type="scientific">Pseudohalioglobus lutimaris</name>
    <dbReference type="NCBI Taxonomy" id="1737061"/>
    <lineage>
        <taxon>Bacteria</taxon>
        <taxon>Pseudomonadati</taxon>
        <taxon>Pseudomonadota</taxon>
        <taxon>Gammaproteobacteria</taxon>
        <taxon>Cellvibrionales</taxon>
        <taxon>Halieaceae</taxon>
        <taxon>Pseudohalioglobus</taxon>
    </lineage>
</organism>
<dbReference type="InterPro" id="IPR025935">
    <property type="entry name" value="AbiH"/>
</dbReference>
<keyword evidence="2" id="KW-1185">Reference proteome</keyword>
<gene>
    <name evidence="1" type="ORF">C0039_15555</name>
</gene>
<evidence type="ECO:0000313" key="2">
    <source>
        <dbReference type="Proteomes" id="UP000235005"/>
    </source>
</evidence>
<protein>
    <recommendedName>
        <fullName evidence="3">Bacteriophage abortive infection AbiH</fullName>
    </recommendedName>
</protein>
<dbReference type="Proteomes" id="UP000235005">
    <property type="component" value="Unassembled WGS sequence"/>
</dbReference>
<dbReference type="Pfam" id="PF14253">
    <property type="entry name" value="AbiH"/>
    <property type="match status" value="1"/>
</dbReference>
<reference evidence="1 2" key="1">
    <citation type="submission" date="2018-01" db="EMBL/GenBank/DDBJ databases">
        <title>The draft genome sequence of Halioglobus lutimaris HF004.</title>
        <authorList>
            <person name="Du Z.-J."/>
            <person name="Shi M.-J."/>
        </authorList>
    </citation>
    <scope>NUCLEOTIDE SEQUENCE [LARGE SCALE GENOMIC DNA]</scope>
    <source>
        <strain evidence="1 2">HF004</strain>
    </source>
</reference>
<sequence>MSDLIIIGKGFDLVHDRETRYEHFRDYLYTKDKELVAALERFIDVPDLWQDFENNLALLDIHDIAEYAMELSATEDMYRPMNNSGGLHAAAHFSSICKQLVASFTRDLKSHMADWINKIDGPNDERLSCIENVDYAISFNYTKTLEHIYGVDRESTFYIHNTPGGEYYGFISVDRLCEIIDWSGIHLIFGHGARDREPQRFDNPIPSMTRDYDNNAAHFRLESAYELLNGFYEEAAKKTEAVIPELGHFLRYASDVKRVYIIGHSLSDVEMHYFQVNAGHFGSDVEYHVSYFATDDEEETERANLEYQVAQFLSKKARRAFYNLARPDCPLRHTANLDGQ</sequence>
<accession>A0A2N5X026</accession>
<name>A0A2N5X026_9GAMM</name>
<dbReference type="OrthoDB" id="5903604at2"/>
<dbReference type="EMBL" id="PKUS01000023">
    <property type="protein sequence ID" value="PLW67832.1"/>
    <property type="molecule type" value="Genomic_DNA"/>
</dbReference>
<proteinExistence type="predicted"/>
<comment type="caution">
    <text evidence="1">The sequence shown here is derived from an EMBL/GenBank/DDBJ whole genome shotgun (WGS) entry which is preliminary data.</text>
</comment>
<evidence type="ECO:0008006" key="3">
    <source>
        <dbReference type="Google" id="ProtNLM"/>
    </source>
</evidence>
<evidence type="ECO:0000313" key="1">
    <source>
        <dbReference type="EMBL" id="PLW67832.1"/>
    </source>
</evidence>
<dbReference type="RefSeq" id="WP_101518599.1">
    <property type="nucleotide sequence ID" value="NZ_PKUS01000023.1"/>
</dbReference>